<organism evidence="2 3">
    <name type="scientific">Ancylostoma ceylanicum</name>
    <dbReference type="NCBI Taxonomy" id="53326"/>
    <lineage>
        <taxon>Eukaryota</taxon>
        <taxon>Metazoa</taxon>
        <taxon>Ecdysozoa</taxon>
        <taxon>Nematoda</taxon>
        <taxon>Chromadorea</taxon>
        <taxon>Rhabditida</taxon>
        <taxon>Rhabditina</taxon>
        <taxon>Rhabditomorpha</taxon>
        <taxon>Strongyloidea</taxon>
        <taxon>Ancylostomatidae</taxon>
        <taxon>Ancylostomatinae</taxon>
        <taxon>Ancylostoma</taxon>
    </lineage>
</organism>
<gene>
    <name evidence="2" type="ORF">ANCCEY_03534</name>
</gene>
<evidence type="ECO:0000313" key="3">
    <source>
        <dbReference type="Proteomes" id="UP000054495"/>
    </source>
</evidence>
<evidence type="ECO:0000256" key="1">
    <source>
        <dbReference type="SAM" id="SignalP"/>
    </source>
</evidence>
<feature type="chain" id="PRO_5002307434" evidence="1">
    <location>
        <begin position="18"/>
        <end position="70"/>
    </location>
</feature>
<name>A0A0D6M4S8_9BILA</name>
<dbReference type="AlphaFoldDB" id="A0A0D6M4S8"/>
<keyword evidence="3" id="KW-1185">Reference proteome</keyword>
<feature type="signal peptide" evidence="1">
    <location>
        <begin position="1"/>
        <end position="17"/>
    </location>
</feature>
<reference evidence="2 3" key="1">
    <citation type="submission" date="2013-05" db="EMBL/GenBank/DDBJ databases">
        <title>Draft genome of the parasitic nematode Anyclostoma ceylanicum.</title>
        <authorList>
            <person name="Mitreva M."/>
        </authorList>
    </citation>
    <scope>NUCLEOTIDE SEQUENCE [LARGE SCALE GENOMIC DNA]</scope>
</reference>
<evidence type="ECO:0000313" key="2">
    <source>
        <dbReference type="EMBL" id="EPB77381.1"/>
    </source>
</evidence>
<accession>A0A0D6M4S8</accession>
<dbReference type="EMBL" id="KE124838">
    <property type="protein sequence ID" value="EPB77381.1"/>
    <property type="molecule type" value="Genomic_DNA"/>
</dbReference>
<proteinExistence type="predicted"/>
<sequence length="70" mass="7802">MNAMNSDVTMILSAVVALVVFLKQPPFHYVTVSSDGGSMVRHGVHETVEESFKQEITYERPASTDSREML</sequence>
<protein>
    <submittedName>
        <fullName evidence="2">Uncharacterized protein</fullName>
    </submittedName>
</protein>
<dbReference type="Proteomes" id="UP000054495">
    <property type="component" value="Unassembled WGS sequence"/>
</dbReference>
<keyword evidence="1" id="KW-0732">Signal</keyword>